<dbReference type="GO" id="GO:0032259">
    <property type="term" value="P:methylation"/>
    <property type="evidence" value="ECO:0007669"/>
    <property type="project" value="UniProtKB-KW"/>
</dbReference>
<accession>A0A6G1HIW4</accession>
<gene>
    <name evidence="7" type="ORF">EJ06DRAFT_484226</name>
</gene>
<dbReference type="Pfam" id="PF07942">
    <property type="entry name" value="CARME"/>
    <property type="match status" value="1"/>
</dbReference>
<evidence type="ECO:0000256" key="6">
    <source>
        <dbReference type="SAM" id="MobiDB-lite"/>
    </source>
</evidence>
<sequence>MSDPEERRAIYQVLNSFFLYRKQAHYNITHVRRQSFYAMPQQHWQLLAAEPFNFLGTLESIDAAIDCNAEIAEAFLQTGLEFFDLPPTTASNTPSLTSTPNPSDPEWRMPADALNEEKAQQTIRQLFRDWSAEGRPERNACYGPVLDALNTEYLAVSDANKGHIKVLVPGAGLGRLMFEIAVAGYAVEGNEFSYHQIVASNHILNGTQRAGQYDLYPWIHGFSNHRTRADQLLRVTVPDVHPATELERASEGKAVHGFERMSFSSADFCVVYKEAASRGAYDAVATVFFIDTAPNLITYIETVVNCLKDGGVWINVGPLKWHFENNPPEGRNRAEEGVPEGPKGRENLGVGEAGAVELTEDEVLALLERFGFRVEEFKSPVGRTGYVGNPNSMWNPMYLPSFWVARKIRHVGL</sequence>
<proteinExistence type="inferred from homology"/>
<dbReference type="AlphaFoldDB" id="A0A6G1HIW4"/>
<dbReference type="Gene3D" id="3.40.50.150">
    <property type="entry name" value="Vaccinia Virus protein VP39"/>
    <property type="match status" value="1"/>
</dbReference>
<dbReference type="SUPFAM" id="SSF53335">
    <property type="entry name" value="S-adenosyl-L-methionine-dependent methyltransferases"/>
    <property type="match status" value="1"/>
</dbReference>
<evidence type="ECO:0000256" key="5">
    <source>
        <dbReference type="ARBA" id="ARBA00022691"/>
    </source>
</evidence>
<evidence type="ECO:0000256" key="4">
    <source>
        <dbReference type="ARBA" id="ARBA00022679"/>
    </source>
</evidence>
<dbReference type="SMART" id="SM01296">
    <property type="entry name" value="N2227"/>
    <property type="match status" value="1"/>
</dbReference>
<reference evidence="7" key="1">
    <citation type="journal article" date="2020" name="Stud. Mycol.">
        <title>101 Dothideomycetes genomes: a test case for predicting lifestyles and emergence of pathogens.</title>
        <authorList>
            <person name="Haridas S."/>
            <person name="Albert R."/>
            <person name="Binder M."/>
            <person name="Bloem J."/>
            <person name="Labutti K."/>
            <person name="Salamov A."/>
            <person name="Andreopoulos B."/>
            <person name="Baker S."/>
            <person name="Barry K."/>
            <person name="Bills G."/>
            <person name="Bluhm B."/>
            <person name="Cannon C."/>
            <person name="Castanera R."/>
            <person name="Culley D."/>
            <person name="Daum C."/>
            <person name="Ezra D."/>
            <person name="Gonzalez J."/>
            <person name="Henrissat B."/>
            <person name="Kuo A."/>
            <person name="Liang C."/>
            <person name="Lipzen A."/>
            <person name="Lutzoni F."/>
            <person name="Magnuson J."/>
            <person name="Mondo S."/>
            <person name="Nolan M."/>
            <person name="Ohm R."/>
            <person name="Pangilinan J."/>
            <person name="Park H.-J."/>
            <person name="Ramirez L."/>
            <person name="Alfaro M."/>
            <person name="Sun H."/>
            <person name="Tritt A."/>
            <person name="Yoshinaga Y."/>
            <person name="Zwiers L.-H."/>
            <person name="Turgeon B."/>
            <person name="Goodwin S."/>
            <person name="Spatafora J."/>
            <person name="Crous P."/>
            <person name="Grigoriev I."/>
        </authorList>
    </citation>
    <scope>NUCLEOTIDE SEQUENCE</scope>
    <source>
        <strain evidence="7">CBS 262.69</strain>
    </source>
</reference>
<keyword evidence="3" id="KW-0489">Methyltransferase</keyword>
<keyword evidence="8" id="KW-1185">Reference proteome</keyword>
<evidence type="ECO:0000313" key="8">
    <source>
        <dbReference type="Proteomes" id="UP000799640"/>
    </source>
</evidence>
<keyword evidence="4" id="KW-0808">Transferase</keyword>
<dbReference type="Proteomes" id="UP000799640">
    <property type="component" value="Unassembled WGS sequence"/>
</dbReference>
<evidence type="ECO:0000313" key="7">
    <source>
        <dbReference type="EMBL" id="KAF2395950.1"/>
    </source>
</evidence>
<dbReference type="EC" id="2.1.1.22" evidence="2"/>
<name>A0A6G1HIW4_9PEZI</name>
<evidence type="ECO:0000256" key="3">
    <source>
        <dbReference type="ARBA" id="ARBA00022603"/>
    </source>
</evidence>
<evidence type="ECO:0000256" key="1">
    <source>
        <dbReference type="ARBA" id="ARBA00010086"/>
    </source>
</evidence>
<dbReference type="PANTHER" id="PTHR12303">
    <property type="entry name" value="CARNOSINE N-METHYLTRANSFERASE"/>
    <property type="match status" value="1"/>
</dbReference>
<dbReference type="OrthoDB" id="978at2759"/>
<evidence type="ECO:0000256" key="2">
    <source>
        <dbReference type="ARBA" id="ARBA00012003"/>
    </source>
</evidence>
<comment type="similarity">
    <text evidence="1">Belongs to the carnosine N-methyltransferase family.</text>
</comment>
<dbReference type="EMBL" id="ML996709">
    <property type="protein sequence ID" value="KAF2395950.1"/>
    <property type="molecule type" value="Genomic_DNA"/>
</dbReference>
<dbReference type="GO" id="GO:0030735">
    <property type="term" value="F:carnosine N-methyltransferase activity"/>
    <property type="evidence" value="ECO:0007669"/>
    <property type="project" value="UniProtKB-EC"/>
</dbReference>
<keyword evidence="5" id="KW-0949">S-adenosyl-L-methionine</keyword>
<feature type="compositionally biased region" description="Basic and acidic residues" evidence="6">
    <location>
        <begin position="330"/>
        <end position="346"/>
    </location>
</feature>
<dbReference type="InterPro" id="IPR012901">
    <property type="entry name" value="CARME"/>
</dbReference>
<dbReference type="InterPro" id="IPR029063">
    <property type="entry name" value="SAM-dependent_MTases_sf"/>
</dbReference>
<feature type="region of interest" description="Disordered" evidence="6">
    <location>
        <begin position="326"/>
        <end position="346"/>
    </location>
</feature>
<protein>
    <recommendedName>
        <fullName evidence="2">carnosine N-methyltransferase</fullName>
        <ecNumber evidence="2">2.1.1.22</ecNumber>
    </recommendedName>
</protein>
<organism evidence="7 8">
    <name type="scientific">Trichodelitschia bisporula</name>
    <dbReference type="NCBI Taxonomy" id="703511"/>
    <lineage>
        <taxon>Eukaryota</taxon>
        <taxon>Fungi</taxon>
        <taxon>Dikarya</taxon>
        <taxon>Ascomycota</taxon>
        <taxon>Pezizomycotina</taxon>
        <taxon>Dothideomycetes</taxon>
        <taxon>Dothideomycetes incertae sedis</taxon>
        <taxon>Phaeotrichales</taxon>
        <taxon>Phaeotrichaceae</taxon>
        <taxon>Trichodelitschia</taxon>
    </lineage>
</organism>
<dbReference type="PANTHER" id="PTHR12303:SF6">
    <property type="entry name" value="CARNOSINE N-METHYLTRANSFERASE"/>
    <property type="match status" value="1"/>
</dbReference>